<dbReference type="EMBL" id="PGOL01000346">
    <property type="protein sequence ID" value="PKI71977.1"/>
    <property type="molecule type" value="Genomic_DNA"/>
</dbReference>
<organism evidence="2 4">
    <name type="scientific">Punica granatum</name>
    <name type="common">Pomegranate</name>
    <dbReference type="NCBI Taxonomy" id="22663"/>
    <lineage>
        <taxon>Eukaryota</taxon>
        <taxon>Viridiplantae</taxon>
        <taxon>Streptophyta</taxon>
        <taxon>Embryophyta</taxon>
        <taxon>Tracheophyta</taxon>
        <taxon>Spermatophyta</taxon>
        <taxon>Magnoliopsida</taxon>
        <taxon>eudicotyledons</taxon>
        <taxon>Gunneridae</taxon>
        <taxon>Pentapetalae</taxon>
        <taxon>rosids</taxon>
        <taxon>malvids</taxon>
        <taxon>Myrtales</taxon>
        <taxon>Lythraceae</taxon>
        <taxon>Punica</taxon>
    </lineage>
</organism>
<gene>
    <name evidence="2" type="ORF">CDL15_Pgr017495</name>
    <name evidence="3" type="ORF">CRG98_007660</name>
</gene>
<keyword evidence="5" id="KW-1185">Reference proteome</keyword>
<dbReference type="Proteomes" id="UP000233551">
    <property type="component" value="Unassembled WGS sequence"/>
</dbReference>
<comment type="caution">
    <text evidence="2">The sequence shown here is derived from an EMBL/GenBank/DDBJ whole genome shotgun (WGS) entry which is preliminary data.</text>
</comment>
<proteinExistence type="predicted"/>
<reference evidence="2" key="2">
    <citation type="submission" date="2017-06" db="EMBL/GenBank/DDBJ databases">
        <title>The pomegranate genome and the genomics of punicalagin biosynthesis.</title>
        <authorList>
            <person name="Xu C."/>
        </authorList>
    </citation>
    <scope>NUCLEOTIDE SEQUENCE [LARGE SCALE GENOMIC DNA]</scope>
    <source>
        <tissue evidence="2">Fresh leaf</tissue>
    </source>
</reference>
<reference evidence="3 5" key="3">
    <citation type="submission" date="2017-11" db="EMBL/GenBank/DDBJ databases">
        <title>De-novo sequencing of pomegranate (Punica granatum L.) genome.</title>
        <authorList>
            <person name="Akparov Z."/>
            <person name="Amiraslanov A."/>
            <person name="Hajiyeva S."/>
            <person name="Abbasov M."/>
            <person name="Kaur K."/>
            <person name="Hamwieh A."/>
            <person name="Solovyev V."/>
            <person name="Salamov A."/>
            <person name="Braich B."/>
            <person name="Kosarev P."/>
            <person name="Mahmoud A."/>
            <person name="Hajiyev E."/>
            <person name="Babayeva S."/>
            <person name="Izzatullayeva V."/>
            <person name="Mammadov A."/>
            <person name="Mammadov A."/>
            <person name="Sharifova S."/>
            <person name="Ojaghi J."/>
            <person name="Eynullazada K."/>
            <person name="Bayramov B."/>
            <person name="Abdulazimova A."/>
            <person name="Shahmuradov I."/>
        </authorList>
    </citation>
    <scope>NUCLEOTIDE SEQUENCE [LARGE SCALE GENOMIC DNA]</scope>
    <source>
        <strain evidence="3">AG2017</strain>
        <strain evidence="5">cv. AG2017</strain>
        <tissue evidence="3">Leaf</tissue>
    </source>
</reference>
<evidence type="ECO:0000313" key="5">
    <source>
        <dbReference type="Proteomes" id="UP000233551"/>
    </source>
</evidence>
<keyword evidence="1" id="KW-0472">Membrane</keyword>
<sequence>MNSTVLSRLLSTQDQMPRLISPIAFCALYGCPGVFSVVIPWGRLVDFIDQVVNSDLGSVGPSSVMLVGLLSWWLLMFLLELVDQNGVLTPRHDACLVSVIPFCALLEEFGVFM</sequence>
<evidence type="ECO:0000313" key="4">
    <source>
        <dbReference type="Proteomes" id="UP000197138"/>
    </source>
</evidence>
<keyword evidence="1" id="KW-1133">Transmembrane helix</keyword>
<feature type="transmembrane region" description="Helical" evidence="1">
    <location>
        <begin position="20"/>
        <end position="42"/>
    </location>
</feature>
<dbReference type="AlphaFoldDB" id="A0A218XIV5"/>
<name>A0A218XIV5_PUNGR</name>
<reference evidence="4" key="1">
    <citation type="journal article" date="2017" name="Plant J.">
        <title>The pomegranate (Punica granatum L.) genome and the genomics of punicalagin biosynthesis.</title>
        <authorList>
            <person name="Qin G."/>
            <person name="Xu C."/>
            <person name="Ming R."/>
            <person name="Tang H."/>
            <person name="Guyot R."/>
            <person name="Kramer E.M."/>
            <person name="Hu Y."/>
            <person name="Yi X."/>
            <person name="Qi Y."/>
            <person name="Xu X."/>
            <person name="Gao Z."/>
            <person name="Pan H."/>
            <person name="Jian J."/>
            <person name="Tian Y."/>
            <person name="Yue Z."/>
            <person name="Xu Y."/>
        </authorList>
    </citation>
    <scope>NUCLEOTIDE SEQUENCE [LARGE SCALE GENOMIC DNA]</scope>
    <source>
        <strain evidence="4">cv. Dabenzi</strain>
    </source>
</reference>
<keyword evidence="1" id="KW-0812">Transmembrane</keyword>
<accession>A0A218XIV5</accession>
<protein>
    <submittedName>
        <fullName evidence="2">Uncharacterized protein</fullName>
    </submittedName>
</protein>
<dbReference type="EMBL" id="MTKT01001593">
    <property type="protein sequence ID" value="OWM84391.1"/>
    <property type="molecule type" value="Genomic_DNA"/>
</dbReference>
<evidence type="ECO:0000313" key="3">
    <source>
        <dbReference type="EMBL" id="PKI71977.1"/>
    </source>
</evidence>
<evidence type="ECO:0000256" key="1">
    <source>
        <dbReference type="SAM" id="Phobius"/>
    </source>
</evidence>
<feature type="transmembrane region" description="Helical" evidence="1">
    <location>
        <begin position="62"/>
        <end position="82"/>
    </location>
</feature>
<evidence type="ECO:0000313" key="2">
    <source>
        <dbReference type="EMBL" id="OWM84391.1"/>
    </source>
</evidence>
<dbReference type="Proteomes" id="UP000197138">
    <property type="component" value="Unassembled WGS sequence"/>
</dbReference>